<proteinExistence type="predicted"/>
<keyword evidence="3" id="KW-1185">Reference proteome</keyword>
<organism evidence="2 3">
    <name type="scientific">Cryptolaemus montrouzieri</name>
    <dbReference type="NCBI Taxonomy" id="559131"/>
    <lineage>
        <taxon>Eukaryota</taxon>
        <taxon>Metazoa</taxon>
        <taxon>Ecdysozoa</taxon>
        <taxon>Arthropoda</taxon>
        <taxon>Hexapoda</taxon>
        <taxon>Insecta</taxon>
        <taxon>Pterygota</taxon>
        <taxon>Neoptera</taxon>
        <taxon>Endopterygota</taxon>
        <taxon>Coleoptera</taxon>
        <taxon>Polyphaga</taxon>
        <taxon>Cucujiformia</taxon>
        <taxon>Coccinelloidea</taxon>
        <taxon>Coccinellidae</taxon>
        <taxon>Scymninae</taxon>
        <taxon>Scymnini</taxon>
        <taxon>Cryptolaemus</taxon>
    </lineage>
</organism>
<protein>
    <submittedName>
        <fullName evidence="2">Uncharacterized protein</fullName>
    </submittedName>
</protein>
<dbReference type="AlphaFoldDB" id="A0ABD2P4I1"/>
<feature type="signal peptide" evidence="1">
    <location>
        <begin position="1"/>
        <end position="21"/>
    </location>
</feature>
<sequence>MGDFKLIILLISLSYLCFTTANYTLDQLTGIWIVRNSSVSNGPCPFFHAKAGPGNAYLTLEYRDGGKNDSFNLTASQTTAHELRKSNETIGAVVFLKENVTHYVLLSFNIEGDIPQYLLLTRKYNLSKEMNDDILKFWNSTATRNVTLSPANVGTPDCQKFVSMYVSEMGGSTNSTMPSGAAKPPMNGITTKPQEKPTNNGAGYFAPDLALTVILIYITFTCETFNWYEF</sequence>
<evidence type="ECO:0000256" key="1">
    <source>
        <dbReference type="SAM" id="SignalP"/>
    </source>
</evidence>
<keyword evidence="1" id="KW-0732">Signal</keyword>
<evidence type="ECO:0000313" key="2">
    <source>
        <dbReference type="EMBL" id="KAL3285642.1"/>
    </source>
</evidence>
<evidence type="ECO:0000313" key="3">
    <source>
        <dbReference type="Proteomes" id="UP001516400"/>
    </source>
</evidence>
<comment type="caution">
    <text evidence="2">The sequence shown here is derived from an EMBL/GenBank/DDBJ whole genome shotgun (WGS) entry which is preliminary data.</text>
</comment>
<dbReference type="Proteomes" id="UP001516400">
    <property type="component" value="Unassembled WGS sequence"/>
</dbReference>
<feature type="chain" id="PRO_5044832897" evidence="1">
    <location>
        <begin position="22"/>
        <end position="230"/>
    </location>
</feature>
<name>A0ABD2P4I1_9CUCU</name>
<accession>A0ABD2P4I1</accession>
<gene>
    <name evidence="2" type="ORF">HHI36_000174</name>
</gene>
<reference evidence="2 3" key="1">
    <citation type="journal article" date="2021" name="BMC Biol.">
        <title>Horizontally acquired antibacterial genes associated with adaptive radiation of ladybird beetles.</title>
        <authorList>
            <person name="Li H.S."/>
            <person name="Tang X.F."/>
            <person name="Huang Y.H."/>
            <person name="Xu Z.Y."/>
            <person name="Chen M.L."/>
            <person name="Du X.Y."/>
            <person name="Qiu B.Y."/>
            <person name="Chen P.T."/>
            <person name="Zhang W."/>
            <person name="Slipinski A."/>
            <person name="Escalona H.E."/>
            <person name="Waterhouse R.M."/>
            <person name="Zwick A."/>
            <person name="Pang H."/>
        </authorList>
    </citation>
    <scope>NUCLEOTIDE SEQUENCE [LARGE SCALE GENOMIC DNA]</scope>
    <source>
        <strain evidence="2">SYSU2018</strain>
    </source>
</reference>
<dbReference type="EMBL" id="JABFTP020000185">
    <property type="protein sequence ID" value="KAL3285642.1"/>
    <property type="molecule type" value="Genomic_DNA"/>
</dbReference>